<dbReference type="InterPro" id="IPR044146">
    <property type="entry name" value="S1_Tex"/>
</dbReference>
<dbReference type="CDD" id="cd05685">
    <property type="entry name" value="S1_Tex"/>
    <property type="match status" value="1"/>
</dbReference>
<dbReference type="PROSITE" id="PS50126">
    <property type="entry name" value="S1"/>
    <property type="match status" value="1"/>
</dbReference>
<dbReference type="Gene3D" id="1.10.3500.10">
    <property type="entry name" value="Tex N-terminal region-like"/>
    <property type="match status" value="1"/>
</dbReference>
<gene>
    <name evidence="2" type="ORF">SAMN04488579_11651</name>
</gene>
<dbReference type="InterPro" id="IPR037027">
    <property type="entry name" value="YqgF/RNaseH-like_dom_sf"/>
</dbReference>
<dbReference type="FunFam" id="1.10.10.650:FF:000001">
    <property type="entry name" value="S1 RNA-binding domain 1"/>
    <property type="match status" value="1"/>
</dbReference>
<organism evidence="2 3">
    <name type="scientific">Eubacterium barkeri</name>
    <name type="common">Clostridium barkeri</name>
    <dbReference type="NCBI Taxonomy" id="1528"/>
    <lineage>
        <taxon>Bacteria</taxon>
        <taxon>Bacillati</taxon>
        <taxon>Bacillota</taxon>
        <taxon>Clostridia</taxon>
        <taxon>Eubacteriales</taxon>
        <taxon>Eubacteriaceae</taxon>
        <taxon>Eubacterium</taxon>
    </lineage>
</organism>
<dbReference type="Pfam" id="PF16921">
    <property type="entry name" value="Tex_YqgF"/>
    <property type="match status" value="1"/>
</dbReference>
<dbReference type="SMART" id="SM00316">
    <property type="entry name" value="S1"/>
    <property type="match status" value="1"/>
</dbReference>
<dbReference type="Gene3D" id="2.40.50.140">
    <property type="entry name" value="Nucleic acid-binding proteins"/>
    <property type="match status" value="1"/>
</dbReference>
<name>A0A1H3H4A6_EUBBA</name>
<dbReference type="PANTHER" id="PTHR10724:SF10">
    <property type="entry name" value="S1 RNA-BINDING DOMAIN-CONTAINING PROTEIN 1"/>
    <property type="match status" value="1"/>
</dbReference>
<accession>A0A1H3H4A6</accession>
<feature type="domain" description="S1 motif" evidence="1">
    <location>
        <begin position="646"/>
        <end position="715"/>
    </location>
</feature>
<sequence>MEALITRLAEEFNIKPKQVEDTIGLIDGGNTIPFIARYRKEVTGNLDDVLLRDLNNRLEYLRKLDKRKEEVSASIVEQEKMTPELSSAIAKAVTLQEVEDIYLPYKKKKKTRASLARERGLTPLADIILEQKHTESQIKGIAQDYAGPGGEVPDVDTALQGAMDIIAETLSDTAQYRQAIRRQIHEGGKLTSTVTRDFAKEKTEFQDYYDHSEAIKSIADHRVLAINRGEKKKVLSVHIDDGGDGVLASFKKAVLRPSASSYLVEAVEDSYKRLIFPSVEREIRSELKDKAEEAAIHNFGLNLKKLLLQPPFKDKVTMGYDPGYRTGCKIAVLDALGTVKATATIYPTKPHNKTIQSEKVILDLIDRFGVDIIAIGNGTASRESEQFIAACLKKCNRRVQYIVVNEAGASVYSASELGAEEYPDLDVSIRGAISIGGRLQDPLAELVKIDPKHIGVGQYQHDVNQKALEKVVDETIEDAVNNVGVDINRASIALLKHVSGVNKTIARNIIDYREANGRFESRKEIKKVKGLGAKAFEQCAGFLRIVDGANLLDNTGVHPESYKAAEQLLKSLSVTPADLAPQNLPETVKVLSRVDVSAMADELEIGVPTLKDIIKELKKPGRDPRDSAPKPHLKSDVLTMDDLEEDMELVGTVRNVIDFGAFVDIGVHQDGLVHISQISDRYIKHPSEVLSIGDVVTVRVIAIDKARKRIGLTMII</sequence>
<dbReference type="InterPro" id="IPR023319">
    <property type="entry name" value="Tex-like_HTH_dom_sf"/>
</dbReference>
<dbReference type="Gene3D" id="1.10.150.310">
    <property type="entry name" value="Tex RuvX-like domain-like"/>
    <property type="match status" value="1"/>
</dbReference>
<dbReference type="STRING" id="1528.SAMN04488579_11651"/>
<protein>
    <recommendedName>
        <fullName evidence="1">S1 motif domain-containing protein</fullName>
    </recommendedName>
</protein>
<dbReference type="GO" id="GO:0006412">
    <property type="term" value="P:translation"/>
    <property type="evidence" value="ECO:0007669"/>
    <property type="project" value="TreeGrafter"/>
</dbReference>
<dbReference type="GO" id="GO:0003729">
    <property type="term" value="F:mRNA binding"/>
    <property type="evidence" value="ECO:0007669"/>
    <property type="project" value="UniProtKB-ARBA"/>
</dbReference>
<dbReference type="EMBL" id="FNOU01000016">
    <property type="protein sequence ID" value="SDY10346.1"/>
    <property type="molecule type" value="Genomic_DNA"/>
</dbReference>
<dbReference type="InterPro" id="IPR003029">
    <property type="entry name" value="S1_domain"/>
</dbReference>
<dbReference type="InterPro" id="IPR006641">
    <property type="entry name" value="YqgF/RNaseH-like_dom"/>
</dbReference>
<dbReference type="SUPFAM" id="SSF47781">
    <property type="entry name" value="RuvA domain 2-like"/>
    <property type="match status" value="2"/>
</dbReference>
<dbReference type="GO" id="GO:0003735">
    <property type="term" value="F:structural constituent of ribosome"/>
    <property type="evidence" value="ECO:0007669"/>
    <property type="project" value="TreeGrafter"/>
</dbReference>
<dbReference type="SUPFAM" id="SSF53098">
    <property type="entry name" value="Ribonuclease H-like"/>
    <property type="match status" value="1"/>
</dbReference>
<reference evidence="3" key="1">
    <citation type="submission" date="2016-10" db="EMBL/GenBank/DDBJ databases">
        <authorList>
            <person name="Varghese N."/>
            <person name="Submissions S."/>
        </authorList>
    </citation>
    <scope>NUCLEOTIDE SEQUENCE [LARGE SCALE GENOMIC DNA]</scope>
    <source>
        <strain evidence="3">VPI 5359</strain>
    </source>
</reference>
<proteinExistence type="predicted"/>
<dbReference type="Proteomes" id="UP000199652">
    <property type="component" value="Unassembled WGS sequence"/>
</dbReference>
<dbReference type="Gene3D" id="1.10.10.650">
    <property type="entry name" value="RuvA domain 2-like"/>
    <property type="match status" value="1"/>
</dbReference>
<evidence type="ECO:0000313" key="3">
    <source>
        <dbReference type="Proteomes" id="UP000199652"/>
    </source>
</evidence>
<dbReference type="Pfam" id="PF09371">
    <property type="entry name" value="Tex_N"/>
    <property type="match status" value="1"/>
</dbReference>
<dbReference type="Pfam" id="PF22706">
    <property type="entry name" value="Tex_central_region"/>
    <property type="match status" value="1"/>
</dbReference>
<dbReference type="InterPro" id="IPR012337">
    <property type="entry name" value="RNaseH-like_sf"/>
</dbReference>
<dbReference type="AlphaFoldDB" id="A0A1H3H4A6"/>
<dbReference type="InterPro" id="IPR023323">
    <property type="entry name" value="Tex-like_dom_sf"/>
</dbReference>
<dbReference type="SUPFAM" id="SSF158832">
    <property type="entry name" value="Tex N-terminal region-like"/>
    <property type="match status" value="1"/>
</dbReference>
<dbReference type="InterPro" id="IPR050437">
    <property type="entry name" value="Ribos_protein_bS1-like"/>
</dbReference>
<evidence type="ECO:0000313" key="2">
    <source>
        <dbReference type="EMBL" id="SDY10346.1"/>
    </source>
</evidence>
<dbReference type="FunFam" id="3.30.420.140:FF:000001">
    <property type="entry name" value="RNA-binding transcriptional accessory protein"/>
    <property type="match status" value="1"/>
</dbReference>
<dbReference type="RefSeq" id="WP_090245989.1">
    <property type="nucleotide sequence ID" value="NZ_FNOU01000016.1"/>
</dbReference>
<dbReference type="Pfam" id="PF17674">
    <property type="entry name" value="HHH_9"/>
    <property type="match status" value="1"/>
</dbReference>
<dbReference type="FunFam" id="1.10.150.310:FF:000001">
    <property type="entry name" value="RNA-binding transcriptional accessory protein"/>
    <property type="match status" value="1"/>
</dbReference>
<dbReference type="GO" id="GO:0005737">
    <property type="term" value="C:cytoplasm"/>
    <property type="evidence" value="ECO:0007669"/>
    <property type="project" value="UniProtKB-ARBA"/>
</dbReference>
<dbReference type="InterPro" id="IPR041692">
    <property type="entry name" value="HHH_9"/>
</dbReference>
<dbReference type="Gene3D" id="3.30.420.140">
    <property type="entry name" value="YqgF/RNase H-like domain"/>
    <property type="match status" value="1"/>
</dbReference>
<dbReference type="InterPro" id="IPR055179">
    <property type="entry name" value="Tex-like_central_region"/>
</dbReference>
<dbReference type="InterPro" id="IPR032639">
    <property type="entry name" value="Tex_YqgF"/>
</dbReference>
<dbReference type="PANTHER" id="PTHR10724">
    <property type="entry name" value="30S RIBOSOMAL PROTEIN S1"/>
    <property type="match status" value="1"/>
</dbReference>
<dbReference type="Pfam" id="PF12836">
    <property type="entry name" value="HHH_3"/>
    <property type="match status" value="1"/>
</dbReference>
<keyword evidence="3" id="KW-1185">Reference proteome</keyword>
<dbReference type="SUPFAM" id="SSF50249">
    <property type="entry name" value="Nucleic acid-binding proteins"/>
    <property type="match status" value="1"/>
</dbReference>
<dbReference type="SMART" id="SM00732">
    <property type="entry name" value="YqgFc"/>
    <property type="match status" value="1"/>
</dbReference>
<dbReference type="Pfam" id="PF00575">
    <property type="entry name" value="S1"/>
    <property type="match status" value="1"/>
</dbReference>
<dbReference type="GO" id="GO:0006139">
    <property type="term" value="P:nucleobase-containing compound metabolic process"/>
    <property type="evidence" value="ECO:0007669"/>
    <property type="project" value="InterPro"/>
</dbReference>
<dbReference type="OrthoDB" id="9804714at2"/>
<dbReference type="InterPro" id="IPR010994">
    <property type="entry name" value="RuvA_2-like"/>
</dbReference>
<dbReference type="InterPro" id="IPR012340">
    <property type="entry name" value="NA-bd_OB-fold"/>
</dbReference>
<evidence type="ECO:0000259" key="1">
    <source>
        <dbReference type="PROSITE" id="PS50126"/>
    </source>
</evidence>
<dbReference type="FunFam" id="2.40.50.140:FF:000051">
    <property type="entry name" value="RNA-binding transcriptional accessory protein"/>
    <property type="match status" value="1"/>
</dbReference>
<dbReference type="InterPro" id="IPR018974">
    <property type="entry name" value="Tex-like_N"/>
</dbReference>